<dbReference type="SUPFAM" id="SSF54427">
    <property type="entry name" value="NTF2-like"/>
    <property type="match status" value="1"/>
</dbReference>
<name>A0AAW3PB85_9BURK</name>
<dbReference type="EMBL" id="LPJV01000059">
    <property type="protein sequence ID" value="KWF46728.1"/>
    <property type="molecule type" value="Genomic_DNA"/>
</dbReference>
<accession>A0AAW3PB85</accession>
<dbReference type="InterPro" id="IPR032710">
    <property type="entry name" value="NTF2-like_dom_sf"/>
</dbReference>
<protein>
    <recommendedName>
        <fullName evidence="1">DUF4440 domain-containing protein</fullName>
    </recommendedName>
</protein>
<evidence type="ECO:0000259" key="1">
    <source>
        <dbReference type="Pfam" id="PF14534"/>
    </source>
</evidence>
<dbReference type="Gene3D" id="3.10.450.50">
    <property type="match status" value="1"/>
</dbReference>
<dbReference type="Proteomes" id="UP000063236">
    <property type="component" value="Unassembled WGS sequence"/>
</dbReference>
<evidence type="ECO:0000313" key="3">
    <source>
        <dbReference type="Proteomes" id="UP000063236"/>
    </source>
</evidence>
<feature type="domain" description="DUF4440" evidence="1">
    <location>
        <begin position="10"/>
        <end position="117"/>
    </location>
</feature>
<proteinExistence type="predicted"/>
<gene>
    <name evidence="2" type="ORF">WL88_25795</name>
</gene>
<dbReference type="Pfam" id="PF14534">
    <property type="entry name" value="DUF4440"/>
    <property type="match status" value="1"/>
</dbReference>
<sequence>MKDEDITAYIRELSQRKFRWKTGRNVDLVEDLFDDAMEFIHITGHESSKAEWIAEMRSGRFIYERITPKCEPTVKQVGNTAILDGRALFDVNMRGVRATFDIGYTEVYELKDGKWKLVSLKTHPY</sequence>
<dbReference type="AlphaFoldDB" id="A0AAW3PB85"/>
<organism evidence="2 3">
    <name type="scientific">Burkholderia diffusa</name>
    <dbReference type="NCBI Taxonomy" id="488732"/>
    <lineage>
        <taxon>Bacteria</taxon>
        <taxon>Pseudomonadati</taxon>
        <taxon>Pseudomonadota</taxon>
        <taxon>Betaproteobacteria</taxon>
        <taxon>Burkholderiales</taxon>
        <taxon>Burkholderiaceae</taxon>
        <taxon>Burkholderia</taxon>
        <taxon>Burkholderia cepacia complex</taxon>
    </lineage>
</organism>
<evidence type="ECO:0000313" key="2">
    <source>
        <dbReference type="EMBL" id="KWF46728.1"/>
    </source>
</evidence>
<dbReference type="InterPro" id="IPR027843">
    <property type="entry name" value="DUF4440"/>
</dbReference>
<reference evidence="2 3" key="1">
    <citation type="submission" date="2015-11" db="EMBL/GenBank/DDBJ databases">
        <title>Expanding the genomic diversity of Burkholderia species for the development of highly accurate diagnostics.</title>
        <authorList>
            <person name="Sahl J."/>
            <person name="Keim P."/>
            <person name="Wagner D."/>
        </authorList>
    </citation>
    <scope>NUCLEOTIDE SEQUENCE [LARGE SCALE GENOMIC DNA]</scope>
    <source>
        <strain evidence="2 3">MSMB378WGS</strain>
    </source>
</reference>
<dbReference type="RefSeq" id="WP_060188616.1">
    <property type="nucleotide sequence ID" value="NZ_LPJS01000026.1"/>
</dbReference>
<comment type="caution">
    <text evidence="2">The sequence shown here is derived from an EMBL/GenBank/DDBJ whole genome shotgun (WGS) entry which is preliminary data.</text>
</comment>